<keyword evidence="7" id="KW-1185">Reference proteome</keyword>
<dbReference type="PATRIC" id="fig|656366.3.peg.1923"/>
<feature type="transmembrane region" description="Helical" evidence="5">
    <location>
        <begin position="83"/>
        <end position="101"/>
    </location>
</feature>
<dbReference type="InterPro" id="IPR002293">
    <property type="entry name" value="AA/rel_permease1"/>
</dbReference>
<dbReference type="EMBL" id="CP012677">
    <property type="protein sequence ID" value="ALE92398.1"/>
    <property type="molecule type" value="Genomic_DNA"/>
</dbReference>
<dbReference type="Proteomes" id="UP000062833">
    <property type="component" value="Chromosome"/>
</dbReference>
<evidence type="ECO:0000256" key="5">
    <source>
        <dbReference type="SAM" id="Phobius"/>
    </source>
</evidence>
<organism evidence="6 7">
    <name type="scientific">Arthrobacter alpinus</name>
    <dbReference type="NCBI Taxonomy" id="656366"/>
    <lineage>
        <taxon>Bacteria</taxon>
        <taxon>Bacillati</taxon>
        <taxon>Actinomycetota</taxon>
        <taxon>Actinomycetes</taxon>
        <taxon>Micrococcales</taxon>
        <taxon>Micrococcaceae</taxon>
        <taxon>Arthrobacter</taxon>
    </lineage>
</organism>
<proteinExistence type="predicted"/>
<reference evidence="7" key="1">
    <citation type="submission" date="2015-09" db="EMBL/GenBank/DDBJ databases">
        <title>Complete genome of Arthrobacter alpinus strain R3.8.</title>
        <authorList>
            <person name="See-Too W.S."/>
            <person name="Chan K.G."/>
        </authorList>
    </citation>
    <scope>NUCLEOTIDE SEQUENCE [LARGE SCALE GENOMIC DNA]</scope>
    <source>
        <strain evidence="7">R3.8</strain>
    </source>
</reference>
<protein>
    <submittedName>
        <fullName evidence="6">Uncharacterized protein</fullName>
    </submittedName>
</protein>
<evidence type="ECO:0000313" key="7">
    <source>
        <dbReference type="Proteomes" id="UP000062833"/>
    </source>
</evidence>
<evidence type="ECO:0000256" key="3">
    <source>
        <dbReference type="ARBA" id="ARBA00022989"/>
    </source>
</evidence>
<comment type="subcellular location">
    <subcellularLocation>
        <location evidence="1">Membrane</location>
        <topology evidence="1">Multi-pass membrane protein</topology>
    </subcellularLocation>
</comment>
<keyword evidence="3 5" id="KW-1133">Transmembrane helix</keyword>
<evidence type="ECO:0000256" key="4">
    <source>
        <dbReference type="ARBA" id="ARBA00023136"/>
    </source>
</evidence>
<name>A0A0M4QWN8_9MICC</name>
<gene>
    <name evidence="6" type="ORF">AOC05_08850</name>
</gene>
<sequence length="135" mass="14340">MAAYGYTFGRYAAHLFGLPEAFVNGFAILILLVFVGINLRDVGASAVSEDLVVPIKVAILALIAAIGFAHSSPERLAPLADKGTAGVIVASASIFVAYEGFELLSYDYVGLERLRWTLPRALYLSGLSSRSCVSP</sequence>
<evidence type="ECO:0000256" key="1">
    <source>
        <dbReference type="ARBA" id="ARBA00004141"/>
    </source>
</evidence>
<dbReference type="KEGG" id="aaq:AOC05_08850"/>
<feature type="transmembrane region" description="Helical" evidence="5">
    <location>
        <begin position="51"/>
        <end position="71"/>
    </location>
</feature>
<accession>A0A0M4QWN8</accession>
<evidence type="ECO:0000256" key="2">
    <source>
        <dbReference type="ARBA" id="ARBA00022692"/>
    </source>
</evidence>
<dbReference type="RefSeq" id="WP_062006915.1">
    <property type="nucleotide sequence ID" value="NZ_CP012677.1"/>
</dbReference>
<evidence type="ECO:0000313" key="6">
    <source>
        <dbReference type="EMBL" id="ALE92398.1"/>
    </source>
</evidence>
<keyword evidence="4 5" id="KW-0472">Membrane</keyword>
<dbReference type="Gene3D" id="1.20.1740.10">
    <property type="entry name" value="Amino acid/polyamine transporter I"/>
    <property type="match status" value="1"/>
</dbReference>
<dbReference type="Pfam" id="PF13520">
    <property type="entry name" value="AA_permease_2"/>
    <property type="match status" value="1"/>
</dbReference>
<keyword evidence="2 5" id="KW-0812">Transmembrane</keyword>
<feature type="transmembrane region" description="Helical" evidence="5">
    <location>
        <begin position="21"/>
        <end position="39"/>
    </location>
</feature>
<dbReference type="AlphaFoldDB" id="A0A0M4QWN8"/>